<organism evidence="7 8">
    <name type="scientific">Brucella lupini</name>
    <dbReference type="NCBI Taxonomy" id="255457"/>
    <lineage>
        <taxon>Bacteria</taxon>
        <taxon>Pseudomonadati</taxon>
        <taxon>Pseudomonadota</taxon>
        <taxon>Alphaproteobacteria</taxon>
        <taxon>Hyphomicrobiales</taxon>
        <taxon>Brucellaceae</taxon>
        <taxon>Brucella/Ochrobactrum group</taxon>
        <taxon>Brucella</taxon>
    </lineage>
</organism>
<dbReference type="Pfam" id="PF02826">
    <property type="entry name" value="2-Hacid_dh_C"/>
    <property type="match status" value="1"/>
</dbReference>
<evidence type="ECO:0000259" key="6">
    <source>
        <dbReference type="Pfam" id="PF02826"/>
    </source>
</evidence>
<feature type="domain" description="D-isomer specific 2-hydroxyacid dehydrogenase NAD-binding" evidence="6">
    <location>
        <begin position="108"/>
        <end position="283"/>
    </location>
</feature>
<evidence type="ECO:0000256" key="1">
    <source>
        <dbReference type="ARBA" id="ARBA00005854"/>
    </source>
</evidence>
<dbReference type="AlphaFoldDB" id="A0A256GFR5"/>
<evidence type="ECO:0000259" key="5">
    <source>
        <dbReference type="Pfam" id="PF00389"/>
    </source>
</evidence>
<dbReference type="PANTHER" id="PTHR42789">
    <property type="entry name" value="D-ISOMER SPECIFIC 2-HYDROXYACID DEHYDROGENASE FAMILY PROTEIN (AFU_ORTHOLOGUE AFUA_6G10090)"/>
    <property type="match status" value="1"/>
</dbReference>
<dbReference type="Pfam" id="PF00389">
    <property type="entry name" value="2-Hacid_dh"/>
    <property type="match status" value="1"/>
</dbReference>
<dbReference type="GO" id="GO:0051287">
    <property type="term" value="F:NAD binding"/>
    <property type="evidence" value="ECO:0007669"/>
    <property type="project" value="InterPro"/>
</dbReference>
<gene>
    <name evidence="7" type="ORF">CES86_4007</name>
</gene>
<dbReference type="InterPro" id="IPR006140">
    <property type="entry name" value="D-isomer_DH_NAD-bd"/>
</dbReference>
<keyword evidence="2 4" id="KW-0560">Oxidoreductase</keyword>
<dbReference type="CDD" id="cd12173">
    <property type="entry name" value="PGDH_4"/>
    <property type="match status" value="1"/>
</dbReference>
<dbReference type="Proteomes" id="UP000216363">
    <property type="component" value="Unassembled WGS sequence"/>
</dbReference>
<evidence type="ECO:0000256" key="3">
    <source>
        <dbReference type="ARBA" id="ARBA00023027"/>
    </source>
</evidence>
<reference evidence="7 8" key="1">
    <citation type="submission" date="2017-07" db="EMBL/GenBank/DDBJ databases">
        <title>Draft genome of Ochrobactrum lupini type strain LUP21.</title>
        <authorList>
            <person name="Krzyzanowska D.M."/>
            <person name="Jafra S."/>
        </authorList>
    </citation>
    <scope>NUCLEOTIDE SEQUENCE [LARGE SCALE GENOMIC DNA]</scope>
    <source>
        <strain evidence="7 8">LUP21</strain>
    </source>
</reference>
<dbReference type="InterPro" id="IPR036291">
    <property type="entry name" value="NAD(P)-bd_dom_sf"/>
</dbReference>
<keyword evidence="3" id="KW-0520">NAD</keyword>
<evidence type="ECO:0000256" key="2">
    <source>
        <dbReference type="ARBA" id="ARBA00023002"/>
    </source>
</evidence>
<dbReference type="SUPFAM" id="SSF52283">
    <property type="entry name" value="Formate/glycerate dehydrogenase catalytic domain-like"/>
    <property type="match status" value="1"/>
</dbReference>
<dbReference type="Gene3D" id="3.40.50.720">
    <property type="entry name" value="NAD(P)-binding Rossmann-like Domain"/>
    <property type="match status" value="2"/>
</dbReference>
<comment type="similarity">
    <text evidence="1 4">Belongs to the D-isomer specific 2-hydroxyacid dehydrogenase family.</text>
</comment>
<evidence type="ECO:0000313" key="7">
    <source>
        <dbReference type="EMBL" id="OYR25953.1"/>
    </source>
</evidence>
<dbReference type="GO" id="GO:0016616">
    <property type="term" value="F:oxidoreductase activity, acting on the CH-OH group of donors, NAD or NADP as acceptor"/>
    <property type="evidence" value="ECO:0007669"/>
    <property type="project" value="InterPro"/>
</dbReference>
<comment type="caution">
    <text evidence="7">The sequence shown here is derived from an EMBL/GenBank/DDBJ whole genome shotgun (WGS) entry which is preliminary data.</text>
</comment>
<feature type="domain" description="D-isomer specific 2-hydroxyacid dehydrogenase catalytic" evidence="5">
    <location>
        <begin position="5"/>
        <end position="313"/>
    </location>
</feature>
<dbReference type="InterPro" id="IPR050857">
    <property type="entry name" value="D-2-hydroxyacid_DH"/>
</dbReference>
<dbReference type="EMBL" id="NNRN01000056">
    <property type="protein sequence ID" value="OYR25953.1"/>
    <property type="molecule type" value="Genomic_DNA"/>
</dbReference>
<accession>A0A256GFR5</accession>
<proteinExistence type="inferred from homology"/>
<dbReference type="SUPFAM" id="SSF51735">
    <property type="entry name" value="NAD(P)-binding Rossmann-fold domains"/>
    <property type="match status" value="1"/>
</dbReference>
<dbReference type="RefSeq" id="WP_094515319.1">
    <property type="nucleotide sequence ID" value="NZ_JBHEEP010000020.1"/>
</dbReference>
<sequence>MPHLLVAGKLHPSGEALLEQLKSRDFTVDYVEEVSEASYAPLIARADAMVLRTQPLSAATIARAEHLKVVSRHGVGYDAVDLGALNARGIALTIVGDVNSVSVAEHAMMQLLAGAKRALRADRAVREPGQWDWRNKLQQREISGKNLLILGYGRIGRHLARMASGFGMQVRACDPLLEKAGWPEGAVTPVSLDEGLGWADCISVHIPRSDTPAIGAAELAKMKPGVILANTARGGVVCEKALADALASGQVGAAGVDVFEEEPPVDGSPLFFHDAVLLSPHIAGLTAECGERMAIASIENAINFLAGTIEPHLIVNQEFAHA</sequence>
<name>A0A256GFR5_9HYPH</name>
<evidence type="ECO:0000313" key="8">
    <source>
        <dbReference type="Proteomes" id="UP000216363"/>
    </source>
</evidence>
<dbReference type="PANTHER" id="PTHR42789:SF1">
    <property type="entry name" value="D-ISOMER SPECIFIC 2-HYDROXYACID DEHYDROGENASE FAMILY PROTEIN (AFU_ORTHOLOGUE AFUA_6G10090)"/>
    <property type="match status" value="1"/>
</dbReference>
<dbReference type="InterPro" id="IPR006139">
    <property type="entry name" value="D-isomer_2_OHA_DH_cat_dom"/>
</dbReference>
<protein>
    <submittedName>
        <fullName evidence="7">D-isomer specific 2-hydroxyacid dehydrogenase, NAD binding domain protein</fullName>
    </submittedName>
</protein>
<evidence type="ECO:0000256" key="4">
    <source>
        <dbReference type="RuleBase" id="RU003719"/>
    </source>
</evidence>